<dbReference type="EMBL" id="JAPQKS010000004">
    <property type="protein sequence ID" value="KAJ5232361.1"/>
    <property type="molecule type" value="Genomic_DNA"/>
</dbReference>
<organism evidence="9 10">
    <name type="scientific">Penicillium chermesinum</name>
    <dbReference type="NCBI Taxonomy" id="63820"/>
    <lineage>
        <taxon>Eukaryota</taxon>
        <taxon>Fungi</taxon>
        <taxon>Dikarya</taxon>
        <taxon>Ascomycota</taxon>
        <taxon>Pezizomycotina</taxon>
        <taxon>Eurotiomycetes</taxon>
        <taxon>Eurotiomycetidae</taxon>
        <taxon>Eurotiales</taxon>
        <taxon>Aspergillaceae</taxon>
        <taxon>Penicillium</taxon>
    </lineage>
</organism>
<feature type="transmembrane region" description="Helical" evidence="8">
    <location>
        <begin position="279"/>
        <end position="297"/>
    </location>
</feature>
<comment type="similarity">
    <text evidence="2">Belongs to the INSIG family.</text>
</comment>
<name>A0A9W9NZ95_9EURO</name>
<feature type="region of interest" description="Disordered" evidence="7">
    <location>
        <begin position="1"/>
        <end position="34"/>
    </location>
</feature>
<reference evidence="9" key="1">
    <citation type="submission" date="2022-11" db="EMBL/GenBank/DDBJ databases">
        <authorList>
            <person name="Petersen C."/>
        </authorList>
    </citation>
    <scope>NUCLEOTIDE SEQUENCE</scope>
    <source>
        <strain evidence="9">IBT 19713</strain>
    </source>
</reference>
<dbReference type="PANTHER" id="PTHR15301">
    <property type="entry name" value="INSULIN-INDUCED GENE 1"/>
    <property type="match status" value="1"/>
</dbReference>
<proteinExistence type="inferred from homology"/>
<evidence type="ECO:0000256" key="6">
    <source>
        <dbReference type="ARBA" id="ARBA00023136"/>
    </source>
</evidence>
<evidence type="ECO:0000313" key="10">
    <source>
        <dbReference type="Proteomes" id="UP001150941"/>
    </source>
</evidence>
<reference evidence="9" key="2">
    <citation type="journal article" date="2023" name="IMA Fungus">
        <title>Comparative genomic study of the Penicillium genus elucidates a diverse pangenome and 15 lateral gene transfer events.</title>
        <authorList>
            <person name="Petersen C."/>
            <person name="Sorensen T."/>
            <person name="Nielsen M.R."/>
            <person name="Sondergaard T.E."/>
            <person name="Sorensen J.L."/>
            <person name="Fitzpatrick D.A."/>
            <person name="Frisvad J.C."/>
            <person name="Nielsen K.L."/>
        </authorList>
    </citation>
    <scope>NUCLEOTIDE SEQUENCE</scope>
    <source>
        <strain evidence="9">IBT 19713</strain>
    </source>
</reference>
<dbReference type="Proteomes" id="UP001150941">
    <property type="component" value="Unassembled WGS sequence"/>
</dbReference>
<keyword evidence="3 8" id="KW-0812">Transmembrane</keyword>
<dbReference type="GO" id="GO:0016126">
    <property type="term" value="P:sterol biosynthetic process"/>
    <property type="evidence" value="ECO:0007669"/>
    <property type="project" value="TreeGrafter"/>
</dbReference>
<accession>A0A9W9NZ95</accession>
<dbReference type="RefSeq" id="XP_058330354.1">
    <property type="nucleotide sequence ID" value="XM_058474614.1"/>
</dbReference>
<dbReference type="OrthoDB" id="205546at2759"/>
<dbReference type="GO" id="GO:0005789">
    <property type="term" value="C:endoplasmic reticulum membrane"/>
    <property type="evidence" value="ECO:0007669"/>
    <property type="project" value="UniProtKB-SubCell"/>
</dbReference>
<dbReference type="Pfam" id="PF07281">
    <property type="entry name" value="INSIG"/>
    <property type="match status" value="1"/>
</dbReference>
<keyword evidence="4" id="KW-0256">Endoplasmic reticulum</keyword>
<evidence type="ECO:0000256" key="2">
    <source>
        <dbReference type="ARBA" id="ARBA00007475"/>
    </source>
</evidence>
<comment type="caution">
    <text evidence="9">The sequence shown here is derived from an EMBL/GenBank/DDBJ whole genome shotgun (WGS) entry which is preliminary data.</text>
</comment>
<gene>
    <name evidence="9" type="ORF">N7468_005317</name>
</gene>
<feature type="transmembrane region" description="Helical" evidence="8">
    <location>
        <begin position="129"/>
        <end position="158"/>
    </location>
</feature>
<evidence type="ECO:0000256" key="3">
    <source>
        <dbReference type="ARBA" id="ARBA00022692"/>
    </source>
</evidence>
<evidence type="ECO:0000256" key="1">
    <source>
        <dbReference type="ARBA" id="ARBA00004477"/>
    </source>
</evidence>
<feature type="transmembrane region" description="Helical" evidence="8">
    <location>
        <begin position="178"/>
        <end position="198"/>
    </location>
</feature>
<evidence type="ECO:0000256" key="8">
    <source>
        <dbReference type="SAM" id="Phobius"/>
    </source>
</evidence>
<dbReference type="AlphaFoldDB" id="A0A9W9NZ95"/>
<evidence type="ECO:0000256" key="4">
    <source>
        <dbReference type="ARBA" id="ARBA00022824"/>
    </source>
</evidence>
<protein>
    <submittedName>
        <fullName evidence="9">Uncharacterized protein</fullName>
    </submittedName>
</protein>
<dbReference type="PANTHER" id="PTHR15301:SF3">
    <property type="entry name" value="PROTEIN NSG1-RELATED"/>
    <property type="match status" value="1"/>
</dbReference>
<evidence type="ECO:0000256" key="5">
    <source>
        <dbReference type="ARBA" id="ARBA00022989"/>
    </source>
</evidence>
<dbReference type="InterPro" id="IPR025929">
    <property type="entry name" value="INSIG_fam"/>
</dbReference>
<feature type="compositionally biased region" description="Polar residues" evidence="7">
    <location>
        <begin position="21"/>
        <end position="34"/>
    </location>
</feature>
<dbReference type="GeneID" id="83201917"/>
<sequence>MVDSPRVLRPRPRRPFELAASTESSGPNTPTESAQADLLSAQDAGSTTTSANVSRTGSILNLTSSTLYGIYQPTAFDGSRDESSPWGTEVNTPAAEFPPEFSQAAALNSAIHPRPLAVQRTRSRLSHGLVRGVILPQLLSSALLFGFGIVYGVITVHLHDNHWITPVKLENVHYYDSWQYLGFWGISGITLGHILPWLDSWRERESVREEQVKHARSEDEHENEDRTPAWVAVARSVGAFVGIAFAMRRLPWESTTQASLTLALANPVLWYLIDRTQTGFVLATTVSLAGMSIILGLKPELIPTSTGPSVGAAILNGTGLENALGAEVTQESIAVRTWVASVIFCACVCFGNVGRQLVIGAQHRAGVRA</sequence>
<evidence type="ECO:0000313" key="9">
    <source>
        <dbReference type="EMBL" id="KAJ5232361.1"/>
    </source>
</evidence>
<keyword evidence="10" id="KW-1185">Reference proteome</keyword>
<evidence type="ECO:0000256" key="7">
    <source>
        <dbReference type="SAM" id="MobiDB-lite"/>
    </source>
</evidence>
<comment type="subcellular location">
    <subcellularLocation>
        <location evidence="1">Endoplasmic reticulum membrane</location>
        <topology evidence="1">Multi-pass membrane protein</topology>
    </subcellularLocation>
</comment>
<keyword evidence="6 8" id="KW-0472">Membrane</keyword>
<keyword evidence="5 8" id="KW-1133">Transmembrane helix</keyword>